<keyword evidence="9 18" id="KW-0547">Nucleotide-binding</keyword>
<dbReference type="GO" id="GO:0016020">
    <property type="term" value="C:membrane"/>
    <property type="evidence" value="ECO:0007669"/>
    <property type="project" value="UniProtKB-SubCell"/>
</dbReference>
<feature type="transmembrane region" description="Helical" evidence="19">
    <location>
        <begin position="259"/>
        <end position="282"/>
    </location>
</feature>
<evidence type="ECO:0000256" key="20">
    <source>
        <dbReference type="SAM" id="SignalP"/>
    </source>
</evidence>
<dbReference type="InterPro" id="IPR011009">
    <property type="entry name" value="Kinase-like_dom_sf"/>
</dbReference>
<gene>
    <name evidence="23" type="ORF">KI387_032702</name>
</gene>
<dbReference type="InterPro" id="IPR052059">
    <property type="entry name" value="CR_Ser/Thr_kinase"/>
</dbReference>
<dbReference type="InterPro" id="IPR002902">
    <property type="entry name" value="GNK2"/>
</dbReference>
<dbReference type="Pfam" id="PF07714">
    <property type="entry name" value="PK_Tyr_Ser-Thr"/>
    <property type="match status" value="1"/>
</dbReference>
<keyword evidence="13 19" id="KW-0472">Membrane</keyword>
<dbReference type="FunFam" id="1.10.510.10:FF:000336">
    <property type="entry name" value="Cysteine-rich receptor-like protein kinase 2"/>
    <property type="match status" value="1"/>
</dbReference>
<keyword evidence="3" id="KW-0723">Serine/threonine-protein kinase</keyword>
<feature type="domain" description="Gnk2-homologous" evidence="22">
    <location>
        <begin position="34"/>
        <end position="136"/>
    </location>
</feature>
<dbReference type="InterPro" id="IPR008271">
    <property type="entry name" value="Ser/Thr_kinase_AS"/>
</dbReference>
<organism evidence="23 24">
    <name type="scientific">Taxus chinensis</name>
    <name type="common">Chinese yew</name>
    <name type="synonym">Taxus wallichiana var. chinensis</name>
    <dbReference type="NCBI Taxonomy" id="29808"/>
    <lineage>
        <taxon>Eukaryota</taxon>
        <taxon>Viridiplantae</taxon>
        <taxon>Streptophyta</taxon>
        <taxon>Embryophyta</taxon>
        <taxon>Tracheophyta</taxon>
        <taxon>Spermatophyta</taxon>
        <taxon>Pinopsida</taxon>
        <taxon>Pinidae</taxon>
        <taxon>Conifers II</taxon>
        <taxon>Cupressales</taxon>
        <taxon>Taxaceae</taxon>
        <taxon>Taxus</taxon>
    </lineage>
</organism>
<evidence type="ECO:0000256" key="12">
    <source>
        <dbReference type="ARBA" id="ARBA00022989"/>
    </source>
</evidence>
<accession>A0AA38BPV8</accession>
<evidence type="ECO:0000256" key="9">
    <source>
        <dbReference type="ARBA" id="ARBA00022741"/>
    </source>
</evidence>
<evidence type="ECO:0000256" key="3">
    <source>
        <dbReference type="ARBA" id="ARBA00022527"/>
    </source>
</evidence>
<dbReference type="FunFam" id="3.30.430.20:FF:000015">
    <property type="entry name" value="Cysteine-rich receptor-like protein kinase 3"/>
    <property type="match status" value="1"/>
</dbReference>
<dbReference type="PANTHER" id="PTHR47973">
    <property type="entry name" value="CYSTEINE-RICH RECEPTOR-LIKE PROTEIN KINASE 3"/>
    <property type="match status" value="1"/>
</dbReference>
<dbReference type="PROSITE" id="PS00108">
    <property type="entry name" value="PROTEIN_KINASE_ST"/>
    <property type="match status" value="1"/>
</dbReference>
<evidence type="ECO:0000256" key="1">
    <source>
        <dbReference type="ARBA" id="ARBA00002571"/>
    </source>
</evidence>
<evidence type="ECO:0000256" key="19">
    <source>
        <dbReference type="SAM" id="Phobius"/>
    </source>
</evidence>
<dbReference type="Gene3D" id="1.10.510.10">
    <property type="entry name" value="Transferase(Phosphotransferase) domain 1"/>
    <property type="match status" value="1"/>
</dbReference>
<evidence type="ECO:0000256" key="11">
    <source>
        <dbReference type="ARBA" id="ARBA00022840"/>
    </source>
</evidence>
<comment type="catalytic activity">
    <reaction evidence="17">
        <text>L-threonyl-[protein] + ATP = O-phospho-L-threonyl-[protein] + ADP + H(+)</text>
        <dbReference type="Rhea" id="RHEA:46608"/>
        <dbReference type="Rhea" id="RHEA-COMP:11060"/>
        <dbReference type="Rhea" id="RHEA-COMP:11605"/>
        <dbReference type="ChEBI" id="CHEBI:15378"/>
        <dbReference type="ChEBI" id="CHEBI:30013"/>
        <dbReference type="ChEBI" id="CHEBI:30616"/>
        <dbReference type="ChEBI" id="CHEBI:61977"/>
        <dbReference type="ChEBI" id="CHEBI:456216"/>
    </reaction>
</comment>
<evidence type="ECO:0000256" key="18">
    <source>
        <dbReference type="PROSITE-ProRule" id="PRU10141"/>
    </source>
</evidence>
<evidence type="ECO:0000256" key="13">
    <source>
        <dbReference type="ARBA" id="ARBA00023136"/>
    </source>
</evidence>
<dbReference type="CDD" id="cd23509">
    <property type="entry name" value="Gnk2-like"/>
    <property type="match status" value="2"/>
</dbReference>
<reference evidence="23 24" key="1">
    <citation type="journal article" date="2021" name="Nat. Plants">
        <title>The Taxus genome provides insights into paclitaxel biosynthesis.</title>
        <authorList>
            <person name="Xiong X."/>
            <person name="Gou J."/>
            <person name="Liao Q."/>
            <person name="Li Y."/>
            <person name="Zhou Q."/>
            <person name="Bi G."/>
            <person name="Li C."/>
            <person name="Du R."/>
            <person name="Wang X."/>
            <person name="Sun T."/>
            <person name="Guo L."/>
            <person name="Liang H."/>
            <person name="Lu P."/>
            <person name="Wu Y."/>
            <person name="Zhang Z."/>
            <person name="Ro D.K."/>
            <person name="Shang Y."/>
            <person name="Huang S."/>
            <person name="Yan J."/>
        </authorList>
    </citation>
    <scope>NUCLEOTIDE SEQUENCE [LARGE SCALE GENOMIC DNA]</scope>
    <source>
        <strain evidence="23">Ta-2019</strain>
    </source>
</reference>
<feature type="binding site" evidence="18">
    <location>
        <position position="360"/>
    </location>
    <ligand>
        <name>ATP</name>
        <dbReference type="ChEBI" id="CHEBI:30616"/>
    </ligand>
</feature>
<dbReference type="GO" id="GO:0004674">
    <property type="term" value="F:protein serine/threonine kinase activity"/>
    <property type="evidence" value="ECO:0007669"/>
    <property type="project" value="UniProtKB-KW"/>
</dbReference>
<feature type="signal peptide" evidence="20">
    <location>
        <begin position="1"/>
        <end position="30"/>
    </location>
</feature>
<comment type="catalytic activity">
    <reaction evidence="16">
        <text>L-seryl-[protein] + ATP = O-phospho-L-seryl-[protein] + ADP + H(+)</text>
        <dbReference type="Rhea" id="RHEA:17989"/>
        <dbReference type="Rhea" id="RHEA-COMP:9863"/>
        <dbReference type="Rhea" id="RHEA-COMP:11604"/>
        <dbReference type="ChEBI" id="CHEBI:15378"/>
        <dbReference type="ChEBI" id="CHEBI:29999"/>
        <dbReference type="ChEBI" id="CHEBI:30616"/>
        <dbReference type="ChEBI" id="CHEBI:83421"/>
        <dbReference type="ChEBI" id="CHEBI:456216"/>
    </reaction>
</comment>
<dbReference type="InterPro" id="IPR001245">
    <property type="entry name" value="Ser-Thr/Tyr_kinase_cat_dom"/>
</dbReference>
<evidence type="ECO:0000256" key="17">
    <source>
        <dbReference type="ARBA" id="ARBA00047951"/>
    </source>
</evidence>
<keyword evidence="7 20" id="KW-0732">Signal</keyword>
<feature type="domain" description="Gnk2-homologous" evidence="22">
    <location>
        <begin position="142"/>
        <end position="246"/>
    </location>
</feature>
<dbReference type="EMBL" id="JAHRHJ020003813">
    <property type="protein sequence ID" value="KAH9288585.1"/>
    <property type="molecule type" value="Genomic_DNA"/>
</dbReference>
<keyword evidence="12 19" id="KW-1133">Transmembrane helix</keyword>
<dbReference type="InterPro" id="IPR000719">
    <property type="entry name" value="Prot_kinase_dom"/>
</dbReference>
<dbReference type="InterPro" id="IPR017441">
    <property type="entry name" value="Protein_kinase_ATP_BS"/>
</dbReference>
<comment type="caution">
    <text evidence="23">The sequence shown here is derived from an EMBL/GenBank/DDBJ whole genome shotgun (WGS) entry which is preliminary data.</text>
</comment>
<evidence type="ECO:0000256" key="5">
    <source>
        <dbReference type="ARBA" id="ARBA00022679"/>
    </source>
</evidence>
<keyword evidence="8" id="KW-0677">Repeat</keyword>
<keyword evidence="24" id="KW-1185">Reference proteome</keyword>
<comment type="subcellular location">
    <subcellularLocation>
        <location evidence="2">Membrane</location>
        <topology evidence="2">Single-pass membrane protein</topology>
    </subcellularLocation>
</comment>
<evidence type="ECO:0000256" key="14">
    <source>
        <dbReference type="ARBA" id="ARBA00023170"/>
    </source>
</evidence>
<dbReference type="Proteomes" id="UP000824469">
    <property type="component" value="Unassembled WGS sequence"/>
</dbReference>
<evidence type="ECO:0000256" key="7">
    <source>
        <dbReference type="ARBA" id="ARBA00022729"/>
    </source>
</evidence>
<dbReference type="CDD" id="cd14066">
    <property type="entry name" value="STKc_IRAK"/>
    <property type="match status" value="1"/>
</dbReference>
<dbReference type="PROSITE" id="PS50011">
    <property type="entry name" value="PROTEIN_KINASE_DOM"/>
    <property type="match status" value="1"/>
</dbReference>
<evidence type="ECO:0000256" key="6">
    <source>
        <dbReference type="ARBA" id="ARBA00022692"/>
    </source>
</evidence>
<evidence type="ECO:0000256" key="16">
    <source>
        <dbReference type="ARBA" id="ARBA00047558"/>
    </source>
</evidence>
<evidence type="ECO:0000259" key="22">
    <source>
        <dbReference type="PROSITE" id="PS51473"/>
    </source>
</evidence>
<evidence type="ECO:0000256" key="4">
    <source>
        <dbReference type="ARBA" id="ARBA00022553"/>
    </source>
</evidence>
<evidence type="ECO:0000256" key="15">
    <source>
        <dbReference type="ARBA" id="ARBA00023180"/>
    </source>
</evidence>
<dbReference type="Gene3D" id="3.30.200.20">
    <property type="entry name" value="Phosphorylase Kinase, domain 1"/>
    <property type="match status" value="1"/>
</dbReference>
<dbReference type="AlphaFoldDB" id="A0AA38BPV8"/>
<sequence length="653" mass="71904">MMPSSTTNICSASLVMYVLFILASPNFVEADPQTVEAGHGCSLTDSENPPAFRENRAAVFSSLAKNISLTSFATASNGQGASAVYGLAQCRNDLSLNDCSECHRESQNQIVTYCRDNTGARMIFDGCFLRYENHTFFDQAVDLGVSNVCRSEDSNSPRIFNNTVQKLLENINSEAVKNEGFATGKMSANGLPTPLYGLAMCRKTLSTNSCAVCLQDATKYINGCPPRQDGKALDAGCYLRYSTTPFFSIKSSSSRPSKIVLILVGTLGGAALITILGVLLIYRKSFRKLRIKVPERTQYEDTAQVYFAVEEDLKGGHQFNYEALRAATQNFDPSKKIGEGGFGQVYKGTLSDGRDVAVKKLFVKQSTQAMEEFVTEIKLISGIRHRNLVGLLGCCTRGTEKLLVYEFMPNMSLDKHLFANTARPLNWKMRLEVIVGTAHGLAYLNEESRVRIIHRDIKAANILLDNDFQAKIADFGLARLFPDDHTHLTTRVGGTIGYTAPEYATQGQLTDKADVYSYGMLVLEIVSGRKIIDSKLPPEMELLLQWAWNLHEQNEVFDLVDRRIVQGESEPSKEEVLKVIHIALLCTQGAPESRPSMSKVVSMLTSNSEILVQPTPPAFIDFICNSESINSAWMDSSTVASSQAPISISLGPR</sequence>
<dbReference type="InterPro" id="IPR038408">
    <property type="entry name" value="GNK2_sf"/>
</dbReference>
<dbReference type="GO" id="GO:0005524">
    <property type="term" value="F:ATP binding"/>
    <property type="evidence" value="ECO:0007669"/>
    <property type="project" value="UniProtKB-UniRule"/>
</dbReference>
<feature type="chain" id="PRO_5041201134" evidence="20">
    <location>
        <begin position="31"/>
        <end position="653"/>
    </location>
</feature>
<keyword evidence="4" id="KW-0597">Phosphoprotein</keyword>
<evidence type="ECO:0000313" key="24">
    <source>
        <dbReference type="Proteomes" id="UP000824469"/>
    </source>
</evidence>
<dbReference type="FunFam" id="3.30.200.20:FF:000177">
    <property type="entry name" value="Cysteine-rich receptor-like protein kinase 2"/>
    <property type="match status" value="1"/>
</dbReference>
<proteinExistence type="predicted"/>
<keyword evidence="14" id="KW-0675">Receptor</keyword>
<evidence type="ECO:0000256" key="10">
    <source>
        <dbReference type="ARBA" id="ARBA00022777"/>
    </source>
</evidence>
<dbReference type="PROSITE" id="PS51473">
    <property type="entry name" value="GNK2"/>
    <property type="match status" value="2"/>
</dbReference>
<keyword evidence="6 19" id="KW-0812">Transmembrane</keyword>
<evidence type="ECO:0000256" key="8">
    <source>
        <dbReference type="ARBA" id="ARBA00022737"/>
    </source>
</evidence>
<dbReference type="OMA" id="INSAWMD"/>
<evidence type="ECO:0000259" key="21">
    <source>
        <dbReference type="PROSITE" id="PS50011"/>
    </source>
</evidence>
<name>A0AA38BPV8_TAXCH</name>
<dbReference type="SUPFAM" id="SSF56112">
    <property type="entry name" value="Protein kinase-like (PK-like)"/>
    <property type="match status" value="1"/>
</dbReference>
<evidence type="ECO:0000256" key="2">
    <source>
        <dbReference type="ARBA" id="ARBA00004167"/>
    </source>
</evidence>
<comment type="function">
    <text evidence="1">Exerts antifungal activity through its carbohydrate-binding specificity.</text>
</comment>
<evidence type="ECO:0000313" key="23">
    <source>
        <dbReference type="EMBL" id="KAH9288585.1"/>
    </source>
</evidence>
<protein>
    <submittedName>
        <fullName evidence="23">Uncharacterized protein</fullName>
    </submittedName>
</protein>
<dbReference type="PROSITE" id="PS00107">
    <property type="entry name" value="PROTEIN_KINASE_ATP"/>
    <property type="match status" value="1"/>
</dbReference>
<keyword evidence="5" id="KW-0808">Transferase</keyword>
<dbReference type="SMART" id="SM00220">
    <property type="entry name" value="S_TKc"/>
    <property type="match status" value="1"/>
</dbReference>
<feature type="domain" description="Protein kinase" evidence="21">
    <location>
        <begin position="331"/>
        <end position="611"/>
    </location>
</feature>
<dbReference type="Gene3D" id="3.30.430.20">
    <property type="entry name" value="Gnk2 domain, C-X8-C-X2-C motif"/>
    <property type="match status" value="2"/>
</dbReference>
<keyword evidence="15" id="KW-0325">Glycoprotein</keyword>
<keyword evidence="10" id="KW-0418">Kinase</keyword>
<keyword evidence="11 18" id="KW-0067">ATP-binding</keyword>
<dbReference type="Pfam" id="PF01657">
    <property type="entry name" value="Stress-antifung"/>
    <property type="match status" value="2"/>
</dbReference>